<dbReference type="Gene3D" id="3.40.50.10540">
    <property type="entry name" value="Crotonobetainyl-coa:carnitine coa-transferase, domain 1"/>
    <property type="match status" value="1"/>
</dbReference>
<protein>
    <submittedName>
        <fullName evidence="1">CaiB/BaiF CoA-transferase family protein</fullName>
    </submittedName>
</protein>
<evidence type="ECO:0000313" key="2">
    <source>
        <dbReference type="Proteomes" id="UP001171620"/>
    </source>
</evidence>
<dbReference type="SUPFAM" id="SSF89796">
    <property type="entry name" value="CoA-transferase family III (CaiB/BaiF)"/>
    <property type="match status" value="1"/>
</dbReference>
<reference evidence="1" key="1">
    <citation type="submission" date="2023-07" db="EMBL/GenBank/DDBJ databases">
        <title>A collection of bacterial strains from the Burkholderia cepacia Research Laboratory and Repository.</title>
        <authorList>
            <person name="Lipuma J."/>
            <person name="Spilker T."/>
            <person name="Caverly L."/>
        </authorList>
    </citation>
    <scope>NUCLEOTIDE SEQUENCE</scope>
    <source>
        <strain evidence="1">AU44268</strain>
    </source>
</reference>
<sequence>MTGPLQGIRIVEMAGLGPGPFAAMMLADMGAEVIRVQAKGAKSTMSVLNTRFDVLARGRRSMAIDLKKPEGREAVLQLIARADALIEGFRPGVMERLGLAPADCEPINPRLVYGRMTGWGQSGPLAHTAGHDINYLALTGVLHGIGPADGKPVVPLNVVADMGGGGMLLAFGVVCGLLEARRSGKGQVVDAAMTEGAALLAAMVYGFKAAGLWSNKRGVNLLDGGACFYDTYLCADGKALTVGALEPQFHTQLLLTLGLDAAEFPAPNDPAQWPRYKARLAQVFLTRSRDEWADLLASLDACVAPVLDWDEAPVHPHNRARGSYMEVAGVIQPGPAPRFSRTQPEVPCPPRAADQDTEDILRDWGLKPETIAALKLHGAID</sequence>
<name>A0AAW7SZD5_BURVI</name>
<dbReference type="GO" id="GO:0003824">
    <property type="term" value="F:catalytic activity"/>
    <property type="evidence" value="ECO:0007669"/>
    <property type="project" value="InterPro"/>
</dbReference>
<dbReference type="InterPro" id="IPR023606">
    <property type="entry name" value="CoA-Trfase_III_dom_1_sf"/>
</dbReference>
<comment type="caution">
    <text evidence="1">The sequence shown here is derived from an EMBL/GenBank/DDBJ whole genome shotgun (WGS) entry which is preliminary data.</text>
</comment>
<gene>
    <name evidence="1" type="ORF">QZM33_09230</name>
</gene>
<accession>A0AAW7SZD5</accession>
<dbReference type="PANTHER" id="PTHR48228:SF5">
    <property type="entry name" value="ALPHA-METHYLACYL-COA RACEMASE"/>
    <property type="match status" value="1"/>
</dbReference>
<dbReference type="Proteomes" id="UP001171620">
    <property type="component" value="Unassembled WGS sequence"/>
</dbReference>
<dbReference type="AlphaFoldDB" id="A0AAW7SZD5"/>
<dbReference type="Pfam" id="PF02515">
    <property type="entry name" value="CoA_transf_3"/>
    <property type="match status" value="1"/>
</dbReference>
<evidence type="ECO:0000313" key="1">
    <source>
        <dbReference type="EMBL" id="MDN7795134.1"/>
    </source>
</evidence>
<dbReference type="EMBL" id="JAUJRV010000005">
    <property type="protein sequence ID" value="MDN7795134.1"/>
    <property type="molecule type" value="Genomic_DNA"/>
</dbReference>
<dbReference type="InterPro" id="IPR044855">
    <property type="entry name" value="CoA-Trfase_III_dom3_sf"/>
</dbReference>
<proteinExistence type="predicted"/>
<dbReference type="InterPro" id="IPR050509">
    <property type="entry name" value="CoA-transferase_III"/>
</dbReference>
<organism evidence="1 2">
    <name type="scientific">Burkholderia vietnamiensis</name>
    <dbReference type="NCBI Taxonomy" id="60552"/>
    <lineage>
        <taxon>Bacteria</taxon>
        <taxon>Pseudomonadati</taxon>
        <taxon>Pseudomonadota</taxon>
        <taxon>Betaproteobacteria</taxon>
        <taxon>Burkholderiales</taxon>
        <taxon>Burkholderiaceae</taxon>
        <taxon>Burkholderia</taxon>
        <taxon>Burkholderia cepacia complex</taxon>
    </lineage>
</organism>
<dbReference type="InterPro" id="IPR003673">
    <property type="entry name" value="CoA-Trfase_fam_III"/>
</dbReference>
<dbReference type="RefSeq" id="WP_198108729.1">
    <property type="nucleotide sequence ID" value="NZ_JAEDWX010000012.1"/>
</dbReference>
<dbReference type="PANTHER" id="PTHR48228">
    <property type="entry name" value="SUCCINYL-COA--D-CITRAMALATE COA-TRANSFERASE"/>
    <property type="match status" value="1"/>
</dbReference>
<dbReference type="Gene3D" id="3.30.1540.10">
    <property type="entry name" value="formyl-coa transferase, domain 3"/>
    <property type="match status" value="1"/>
</dbReference>